<dbReference type="PANTHER" id="PTHR46637">
    <property type="entry name" value="TIS1421-TRANSPOSASE PROTEIN A"/>
    <property type="match status" value="1"/>
</dbReference>
<organism evidence="3 4">
    <name type="scientific">Paraburkholderia silvatlantica</name>
    <dbReference type="NCBI Taxonomy" id="321895"/>
    <lineage>
        <taxon>Bacteria</taxon>
        <taxon>Pseudomonadati</taxon>
        <taxon>Pseudomonadota</taxon>
        <taxon>Betaproteobacteria</taxon>
        <taxon>Burkholderiales</taxon>
        <taxon>Burkholderiaceae</taxon>
        <taxon>Paraburkholderia</taxon>
    </lineage>
</organism>
<accession>A0A2V4UNV6</accession>
<dbReference type="OrthoDB" id="1551210at2"/>
<evidence type="ECO:0000259" key="2">
    <source>
        <dbReference type="Pfam" id="PF13340"/>
    </source>
</evidence>
<dbReference type="AlphaFoldDB" id="A0A2V4UNV6"/>
<evidence type="ECO:0000313" key="3">
    <source>
        <dbReference type="EMBL" id="PYE22456.1"/>
    </source>
</evidence>
<reference evidence="3 4" key="1">
    <citation type="submission" date="2018-06" db="EMBL/GenBank/DDBJ databases">
        <title>Genomic Encyclopedia of Type Strains, Phase IV (KMG-V): Genome sequencing to study the core and pangenomes of soil and plant-associated prokaryotes.</title>
        <authorList>
            <person name="Whitman W."/>
        </authorList>
    </citation>
    <scope>NUCLEOTIDE SEQUENCE [LARGE SCALE GENOMIC DNA]</scope>
    <source>
        <strain evidence="3 4">SRCL-318</strain>
    </source>
</reference>
<evidence type="ECO:0000256" key="1">
    <source>
        <dbReference type="SAM" id="MobiDB-lite"/>
    </source>
</evidence>
<dbReference type="InterPro" id="IPR025161">
    <property type="entry name" value="IS402-like_dom"/>
</dbReference>
<feature type="domain" description="Insertion element IS402-like" evidence="2">
    <location>
        <begin position="27"/>
        <end position="103"/>
    </location>
</feature>
<sequence length="175" mass="19776">MGGGGGWISFVGTPSDKGPAVTPHRDITDEEWQRVMLLLPELRPRTELRGRPLTNTRAVLNGVLWVMYSGANWSAMPRRYPSYQTCHRRFKTWHYNGALKRVMGELFGEDGVRLCDTIEARMRKRASRAGKAARRHKAVRNPARNSARNPAFVSVASAAASSAPFSYRCVYRRRV</sequence>
<dbReference type="EMBL" id="QJSQ01000010">
    <property type="protein sequence ID" value="PYE22456.1"/>
    <property type="molecule type" value="Genomic_DNA"/>
</dbReference>
<dbReference type="InterPro" id="IPR052909">
    <property type="entry name" value="Transposase_6_like"/>
</dbReference>
<dbReference type="Pfam" id="PF13340">
    <property type="entry name" value="DUF4096"/>
    <property type="match status" value="1"/>
</dbReference>
<feature type="region of interest" description="Disordered" evidence="1">
    <location>
        <begin position="126"/>
        <end position="145"/>
    </location>
</feature>
<comment type="caution">
    <text evidence="3">The sequence shown here is derived from an EMBL/GenBank/DDBJ whole genome shotgun (WGS) entry which is preliminary data.</text>
</comment>
<feature type="compositionally biased region" description="Basic residues" evidence="1">
    <location>
        <begin position="126"/>
        <end position="139"/>
    </location>
</feature>
<gene>
    <name evidence="3" type="ORF">C7410_11078</name>
</gene>
<dbReference type="PANTHER" id="PTHR46637:SF1">
    <property type="entry name" value="BLL5188 PROTEIN"/>
    <property type="match status" value="1"/>
</dbReference>
<dbReference type="Proteomes" id="UP000247772">
    <property type="component" value="Unassembled WGS sequence"/>
</dbReference>
<name>A0A2V4UNV6_9BURK</name>
<protein>
    <submittedName>
        <fullName evidence="3">Transposase</fullName>
    </submittedName>
</protein>
<evidence type="ECO:0000313" key="4">
    <source>
        <dbReference type="Proteomes" id="UP000247772"/>
    </source>
</evidence>
<proteinExistence type="predicted"/>